<keyword evidence="2" id="KW-1185">Reference proteome</keyword>
<dbReference type="EMBL" id="JAFJZZ010000004">
    <property type="protein sequence ID" value="MBN7773729.1"/>
    <property type="molecule type" value="Genomic_DNA"/>
</dbReference>
<comment type="caution">
    <text evidence="1">The sequence shown here is derived from an EMBL/GenBank/DDBJ whole genome shotgun (WGS) entry which is preliminary data.</text>
</comment>
<reference evidence="1" key="1">
    <citation type="submission" date="2021-02" db="EMBL/GenBank/DDBJ databases">
        <title>Abyssanaerobacter marinus gen.nov., sp., nov, anaerobic bacterium isolated from the Onnuri vent field of Indian Ocean and suggestion of Mogibacteriaceae fam. nov., and proposal of reclassification of ambiguous this family's genus member.</title>
        <authorList>
            <person name="Kim Y.J."/>
            <person name="Yang J.-A."/>
        </authorList>
    </citation>
    <scope>NUCLEOTIDE SEQUENCE</scope>
    <source>
        <strain evidence="1">DSM 2634</strain>
    </source>
</reference>
<evidence type="ECO:0000313" key="1">
    <source>
        <dbReference type="EMBL" id="MBN7773729.1"/>
    </source>
</evidence>
<evidence type="ECO:0000313" key="2">
    <source>
        <dbReference type="Proteomes" id="UP000664545"/>
    </source>
</evidence>
<protein>
    <submittedName>
        <fullName evidence="1">Uncharacterized protein</fullName>
    </submittedName>
</protein>
<dbReference type="Proteomes" id="UP000664545">
    <property type="component" value="Unassembled WGS sequence"/>
</dbReference>
<gene>
    <name evidence="1" type="ORF">JYB65_10180</name>
</gene>
<organism evidence="1 2">
    <name type="scientific">Clostridium aminobutyricum</name>
    <dbReference type="NCBI Taxonomy" id="33953"/>
    <lineage>
        <taxon>Bacteria</taxon>
        <taxon>Bacillati</taxon>
        <taxon>Bacillota</taxon>
        <taxon>Clostridia</taxon>
        <taxon>Eubacteriales</taxon>
        <taxon>Clostridiaceae</taxon>
        <taxon>Clostridium</taxon>
    </lineage>
</organism>
<proteinExistence type="predicted"/>
<dbReference type="RefSeq" id="WP_206582566.1">
    <property type="nucleotide sequence ID" value="NZ_JAFJZZ010000004.1"/>
</dbReference>
<accession>A0A939IJM4</accession>
<sequence>MDNNFGNPNKFAIQYTFLSNPHNEKGIVGESWGVFKLLIEGKDICQYTIDNKNTDYNWNLIYILEWLCENMQYLIGYDPFPLPVQGESTLELIENADDFDSDEEDEIYLWYQAKSSWLFKHSWFCNRGGSFLSNVYFRREQENVEISWNNDFYREKEIIFANPRGIRIIPKTEFKLVIFNFLNDILLKLEEKVPADLIDDKNKITELYKKIKLLEP</sequence>
<dbReference type="AlphaFoldDB" id="A0A939IJM4"/>
<name>A0A939IJM4_CLOAM</name>